<organism evidence="1 2">
    <name type="scientific">Sapientia aquatica</name>
    <dbReference type="NCBI Taxonomy" id="1549640"/>
    <lineage>
        <taxon>Bacteria</taxon>
        <taxon>Pseudomonadati</taxon>
        <taxon>Pseudomonadota</taxon>
        <taxon>Betaproteobacteria</taxon>
        <taxon>Burkholderiales</taxon>
        <taxon>Oxalobacteraceae</taxon>
        <taxon>Sapientia</taxon>
    </lineage>
</organism>
<proteinExistence type="predicted"/>
<gene>
    <name evidence="1" type="ORF">E2I14_04565</name>
</gene>
<comment type="caution">
    <text evidence="1">The sequence shown here is derived from an EMBL/GenBank/DDBJ whole genome shotgun (WGS) entry which is preliminary data.</text>
</comment>
<sequence length="150" mass="16525">MNAQAVNFRLVYDGIGPIKWSGGTNDFGLQDKAGNLSTGLVIDKDQRAFTFSLQVKSDQFGAPVFSGPFCHGSPKDRFIYLSWRNAQGGFDQRLKLPLVGITWTDIQMALSHQAIIVGVLCDHHPKLTSTGENIGGTRSITWQTNRIENT</sequence>
<dbReference type="RefSeq" id="WP_133325908.1">
    <property type="nucleotide sequence ID" value="NZ_SMYL01000002.1"/>
</dbReference>
<accession>A0A4R5W2S8</accession>
<dbReference type="AlphaFoldDB" id="A0A4R5W2S8"/>
<dbReference type="OrthoDB" id="8796340at2"/>
<dbReference type="InterPro" id="IPR046032">
    <property type="entry name" value="DUF5990"/>
</dbReference>
<evidence type="ECO:0000313" key="1">
    <source>
        <dbReference type="EMBL" id="TDK67049.1"/>
    </source>
</evidence>
<protein>
    <submittedName>
        <fullName evidence="1">Uncharacterized protein</fullName>
    </submittedName>
</protein>
<dbReference type="Pfam" id="PF19452">
    <property type="entry name" value="DUF5990"/>
    <property type="match status" value="1"/>
</dbReference>
<dbReference type="Proteomes" id="UP000294829">
    <property type="component" value="Unassembled WGS sequence"/>
</dbReference>
<keyword evidence="2" id="KW-1185">Reference proteome</keyword>
<reference evidence="1 2" key="1">
    <citation type="submission" date="2019-03" db="EMBL/GenBank/DDBJ databases">
        <title>Sapientia aquatica gen. nov., sp. nov., isolated from a crater lake.</title>
        <authorList>
            <person name="Felfoldi T."/>
            <person name="Szabo A."/>
            <person name="Toth E."/>
            <person name="Schumann P."/>
            <person name="Keki Z."/>
            <person name="Marialigeti K."/>
            <person name="Mathe I."/>
        </authorList>
    </citation>
    <scope>NUCLEOTIDE SEQUENCE [LARGE SCALE GENOMIC DNA]</scope>
    <source>
        <strain evidence="1 2">SA-152</strain>
    </source>
</reference>
<evidence type="ECO:0000313" key="2">
    <source>
        <dbReference type="Proteomes" id="UP000294829"/>
    </source>
</evidence>
<name>A0A4R5W2S8_9BURK</name>
<dbReference type="EMBL" id="SMYL01000002">
    <property type="protein sequence ID" value="TDK67049.1"/>
    <property type="molecule type" value="Genomic_DNA"/>
</dbReference>